<evidence type="ECO:0000256" key="1">
    <source>
        <dbReference type="SAM" id="Coils"/>
    </source>
</evidence>
<evidence type="ECO:0000256" key="2">
    <source>
        <dbReference type="SAM" id="MobiDB-lite"/>
    </source>
</evidence>
<keyword evidence="4" id="KW-1185">Reference proteome</keyword>
<comment type="caution">
    <text evidence="3">The sequence shown here is derived from an EMBL/GenBank/DDBJ whole genome shotgun (WGS) entry which is preliminary data.</text>
</comment>
<keyword evidence="1" id="KW-0175">Coiled coil</keyword>
<feature type="region of interest" description="Disordered" evidence="2">
    <location>
        <begin position="805"/>
        <end position="831"/>
    </location>
</feature>
<feature type="coiled-coil region" evidence="1">
    <location>
        <begin position="439"/>
        <end position="487"/>
    </location>
</feature>
<sequence>MAAPGRSRAAVITWKKDPEGERRLASKQIIKDLPLTRKHELLMPTQRVSDLRGTLQDLGQKAASQQRPANALMHDVLMQYTKAITSLLLHSNPQTADDLDEKLRAFSFGSASGQDLAPLIAVWCQAQVELMGIVKRREDSADAVMRDVERLEEENALLRDFVEQHSAYSPDRKIEIQVKQAVLNVKPPMVDIGTDVTDLDSRLNVAPPPSPTRSESFRITRASTFINNGRSSSLIVQPSEVYRKGIAEGRIREHEIQTDQVRILSHENLARKAQVSDAPSAVRDVFDKACGTDLPIPIYRTTAIQADLPHPIEEKYAQLSNQYHQLLGEASRYGSRCVFHKHMLTLQVQKDSASILSEHSIAELKAKYEGQIAIMKESMTKRIQGLETTNEELERALNKSEAENKDLQFDISRNATEINEFQMQISHFRKEVEGLRKIESTLQKDNDSLKSRMKVAQNQVKAAEKQMEELNHQMDDQKKEYTLLEHRQLQTQQKLDQTVGERDGALAALHDSEETCAQLRAQGGELRSRISGLEIINADLSKAAQEALEERQVVQDKNDELERIIGELMKYPETMMGPDFRLKDLELNNETHSLLRRMIESNNLRIMLLEKKNEQYRAIQLNQVTTQGHSNWQLYHPVVSSRLLIDRAAVDRPDTASTQGNAAQSDTTYIIGSTTSTRPVSASSVTLLRPRSAMSRVIAPVRNTHKAQRPHSSASTVRPGSSMSSTRGKAAGSAVTGITDEDFEIINARMYDSHHPPRELMRFFRADELETIEHLNSQEARGRDDASIAHSPLPGEPQVLFEASAGSGERWTASPAAVPRPATAGSRGPSAQPLCVRWQLDY</sequence>
<proteinExistence type="predicted"/>
<dbReference type="Proteomes" id="UP001527925">
    <property type="component" value="Unassembled WGS sequence"/>
</dbReference>
<dbReference type="Gene3D" id="1.10.287.1490">
    <property type="match status" value="1"/>
</dbReference>
<feature type="region of interest" description="Disordered" evidence="2">
    <location>
        <begin position="704"/>
        <end position="735"/>
    </location>
</feature>
<reference evidence="3 4" key="1">
    <citation type="submission" date="2023-09" db="EMBL/GenBank/DDBJ databases">
        <title>Pangenome analysis of Batrachochytrium dendrobatidis and related Chytrids.</title>
        <authorList>
            <person name="Yacoub M.N."/>
            <person name="Stajich J.E."/>
            <person name="James T.Y."/>
        </authorList>
    </citation>
    <scope>NUCLEOTIDE SEQUENCE [LARGE SCALE GENOMIC DNA]</scope>
    <source>
        <strain evidence="3 4">JEL0888</strain>
    </source>
</reference>
<feature type="compositionally biased region" description="Polar residues" evidence="2">
    <location>
        <begin position="710"/>
        <end position="727"/>
    </location>
</feature>
<organism evidence="3 4">
    <name type="scientific">Polyrhizophydium stewartii</name>
    <dbReference type="NCBI Taxonomy" id="2732419"/>
    <lineage>
        <taxon>Eukaryota</taxon>
        <taxon>Fungi</taxon>
        <taxon>Fungi incertae sedis</taxon>
        <taxon>Chytridiomycota</taxon>
        <taxon>Chytridiomycota incertae sedis</taxon>
        <taxon>Chytridiomycetes</taxon>
        <taxon>Rhizophydiales</taxon>
        <taxon>Rhizophydiales incertae sedis</taxon>
        <taxon>Polyrhizophydium</taxon>
    </lineage>
</organism>
<accession>A0ABR4N8J6</accession>
<gene>
    <name evidence="3" type="ORF">HK105_204526</name>
</gene>
<evidence type="ECO:0000313" key="3">
    <source>
        <dbReference type="EMBL" id="KAL2915825.1"/>
    </source>
</evidence>
<feature type="coiled-coil region" evidence="1">
    <location>
        <begin position="376"/>
        <end position="410"/>
    </location>
</feature>
<name>A0ABR4N8J6_9FUNG</name>
<feature type="coiled-coil region" evidence="1">
    <location>
        <begin position="537"/>
        <end position="564"/>
    </location>
</feature>
<dbReference type="EMBL" id="JADGIZ020000020">
    <property type="protein sequence ID" value="KAL2915825.1"/>
    <property type="molecule type" value="Genomic_DNA"/>
</dbReference>
<evidence type="ECO:0000313" key="4">
    <source>
        <dbReference type="Proteomes" id="UP001527925"/>
    </source>
</evidence>
<protein>
    <submittedName>
        <fullName evidence="3">Uncharacterized protein</fullName>
    </submittedName>
</protein>